<evidence type="ECO:0000313" key="1">
    <source>
        <dbReference type="EMBL" id="EFB22946.1"/>
    </source>
</evidence>
<protein>
    <submittedName>
        <fullName evidence="1">Uncharacterized protein</fullName>
    </submittedName>
</protein>
<reference evidence="1" key="1">
    <citation type="journal article" date="2010" name="Nature">
        <title>The sequence and de novo assembly of the giant panda genome.</title>
        <authorList>
            <person name="Li R."/>
            <person name="Fan W."/>
            <person name="Tian G."/>
            <person name="Zhu H."/>
            <person name="He L."/>
            <person name="Cai J."/>
            <person name="Huang Q."/>
            <person name="Cai Q."/>
            <person name="Li B."/>
            <person name="Bai Y."/>
            <person name="Zhang Z."/>
            <person name="Zhang Y."/>
            <person name="Wang W."/>
            <person name="Li J."/>
            <person name="Wei F."/>
            <person name="Li H."/>
            <person name="Jian M."/>
            <person name="Li J."/>
            <person name="Zhang Z."/>
            <person name="Nielsen R."/>
            <person name="Li D."/>
            <person name="Gu W."/>
            <person name="Yang Z."/>
            <person name="Xuan Z."/>
            <person name="Ryder O.A."/>
            <person name="Leung F.C."/>
            <person name="Zhou Y."/>
            <person name="Cao J."/>
            <person name="Sun X."/>
            <person name="Fu Y."/>
            <person name="Fang X."/>
            <person name="Guo X."/>
            <person name="Wang B."/>
            <person name="Hou R."/>
            <person name="Shen F."/>
            <person name="Mu B."/>
            <person name="Ni P."/>
            <person name="Lin R."/>
            <person name="Qian W."/>
            <person name="Wang G."/>
            <person name="Yu C."/>
            <person name="Nie W."/>
            <person name="Wang J."/>
            <person name="Wu Z."/>
            <person name="Liang H."/>
            <person name="Min J."/>
            <person name="Wu Q."/>
            <person name="Cheng S."/>
            <person name="Ruan J."/>
            <person name="Wang M."/>
            <person name="Shi Z."/>
            <person name="Wen M."/>
            <person name="Liu B."/>
            <person name="Ren X."/>
            <person name="Zheng H."/>
            <person name="Dong D."/>
            <person name="Cook K."/>
            <person name="Shan G."/>
            <person name="Zhang H."/>
            <person name="Kosiol C."/>
            <person name="Xie X."/>
            <person name="Lu Z."/>
            <person name="Zheng H."/>
            <person name="Li Y."/>
            <person name="Steiner C.C."/>
            <person name="Lam T.T."/>
            <person name="Lin S."/>
            <person name="Zhang Q."/>
            <person name="Li G."/>
            <person name="Tian J."/>
            <person name="Gong T."/>
            <person name="Liu H."/>
            <person name="Zhang D."/>
            <person name="Fang L."/>
            <person name="Ye C."/>
            <person name="Zhang J."/>
            <person name="Hu W."/>
            <person name="Xu A."/>
            <person name="Ren Y."/>
            <person name="Zhang G."/>
            <person name="Bruford M.W."/>
            <person name="Li Q."/>
            <person name="Ma L."/>
            <person name="Guo Y."/>
            <person name="An N."/>
            <person name="Hu Y."/>
            <person name="Zheng Y."/>
            <person name="Shi Y."/>
            <person name="Li Z."/>
            <person name="Liu Q."/>
            <person name="Chen Y."/>
            <person name="Zhao J."/>
            <person name="Qu N."/>
            <person name="Zhao S."/>
            <person name="Tian F."/>
            <person name="Wang X."/>
            <person name="Wang H."/>
            <person name="Xu L."/>
            <person name="Liu X."/>
            <person name="Vinar T."/>
            <person name="Wang Y."/>
            <person name="Lam T.W."/>
            <person name="Yiu S.M."/>
            <person name="Liu S."/>
            <person name="Zhang H."/>
            <person name="Li D."/>
            <person name="Huang Y."/>
            <person name="Wang X."/>
            <person name="Yang G."/>
            <person name="Jiang Z."/>
            <person name="Wang J."/>
            <person name="Qin N."/>
            <person name="Li L."/>
            <person name="Li J."/>
            <person name="Bolund L."/>
            <person name="Kristiansen K."/>
            <person name="Wong G.K."/>
            <person name="Olson M."/>
            <person name="Zhang X."/>
            <person name="Li S."/>
            <person name="Yang H."/>
            <person name="Wang J."/>
            <person name="Wang J."/>
        </authorList>
    </citation>
    <scope>NUCLEOTIDE SEQUENCE [LARGE SCALE GENOMIC DNA]</scope>
</reference>
<accession>D2HAA7</accession>
<name>D2HAA7_AILME</name>
<sequence length="164" mass="18304">MTGTLGHNITLVSTFILYQPGYTSVLYVDPMVVREWYKEAHIRHQGLGITVLGCNSTVSMQDEAFPACRTSFLTCPSTVIFVAGHLKLSFSQEAGYPLKCPDIFEALCLQPSEANRCEETRTVLFFRKRLPWPGGGAVHIAWRYRECHQKTTVAFGGLQGNCVN</sequence>
<proteinExistence type="predicted"/>
<organism evidence="1">
    <name type="scientific">Ailuropoda melanoleuca</name>
    <name type="common">Giant panda</name>
    <dbReference type="NCBI Taxonomy" id="9646"/>
    <lineage>
        <taxon>Eukaryota</taxon>
        <taxon>Metazoa</taxon>
        <taxon>Chordata</taxon>
        <taxon>Craniata</taxon>
        <taxon>Vertebrata</taxon>
        <taxon>Euteleostomi</taxon>
        <taxon>Mammalia</taxon>
        <taxon>Eutheria</taxon>
        <taxon>Laurasiatheria</taxon>
        <taxon>Carnivora</taxon>
        <taxon>Caniformia</taxon>
        <taxon>Ursidae</taxon>
        <taxon>Ailuropoda</taxon>
    </lineage>
</organism>
<dbReference type="EMBL" id="GL192626">
    <property type="protein sequence ID" value="EFB22946.1"/>
    <property type="molecule type" value="Genomic_DNA"/>
</dbReference>
<gene>
    <name evidence="1" type="ORF">PANDA_007336</name>
</gene>
<dbReference type="AlphaFoldDB" id="D2HAA7"/>
<dbReference type="InParanoid" id="D2HAA7"/>